<evidence type="ECO:0000256" key="1">
    <source>
        <dbReference type="SAM" id="Phobius"/>
    </source>
</evidence>
<evidence type="ECO:0000313" key="2">
    <source>
        <dbReference type="EMBL" id="NUB90902.1"/>
    </source>
</evidence>
<evidence type="ECO:0000313" key="3">
    <source>
        <dbReference type="Proteomes" id="UP000728647"/>
    </source>
</evidence>
<sequence>MKQMTQTILISVIAFIGALIFLGLSVYPFQYGFLESVLLAGGFVVLSLVEFVVDDAAI</sequence>
<feature type="transmembrane region" description="Helical" evidence="1">
    <location>
        <begin position="33"/>
        <end position="53"/>
    </location>
</feature>
<feature type="transmembrane region" description="Helical" evidence="1">
    <location>
        <begin position="7"/>
        <end position="27"/>
    </location>
</feature>
<keyword evidence="1" id="KW-0812">Transmembrane</keyword>
<dbReference type="OrthoDB" id="350269at2157"/>
<proteinExistence type="predicted"/>
<keyword evidence="1" id="KW-1133">Transmembrane helix</keyword>
<dbReference type="EMBL" id="JABURA010000001">
    <property type="protein sequence ID" value="NUB90902.1"/>
    <property type="molecule type" value="Genomic_DNA"/>
</dbReference>
<protein>
    <submittedName>
        <fullName evidence="2">Uncharacterized protein</fullName>
    </submittedName>
</protein>
<dbReference type="RefSeq" id="WP_174701669.1">
    <property type="nucleotide sequence ID" value="NZ_JABURA010000001.1"/>
</dbReference>
<organism evidence="2 3">
    <name type="scientific">Haloterrigena gelatinilytica</name>
    <dbReference type="NCBI Taxonomy" id="2741724"/>
    <lineage>
        <taxon>Archaea</taxon>
        <taxon>Methanobacteriati</taxon>
        <taxon>Methanobacteriota</taxon>
        <taxon>Stenosarchaea group</taxon>
        <taxon>Halobacteria</taxon>
        <taxon>Halobacteriales</taxon>
        <taxon>Natrialbaceae</taxon>
        <taxon>Haloterrigena</taxon>
    </lineage>
</organism>
<dbReference type="Proteomes" id="UP000728647">
    <property type="component" value="Unassembled WGS sequence"/>
</dbReference>
<gene>
    <name evidence="2" type="ORF">HT576_07695</name>
</gene>
<accession>A0A8J8GN66</accession>
<dbReference type="AlphaFoldDB" id="A0A8J8GN66"/>
<reference evidence="2" key="1">
    <citation type="submission" date="2020-06" db="EMBL/GenBank/DDBJ databases">
        <title>Haloterrigena sp. nov., an extremely halophilic archaeon isolated from a saline sediment.</title>
        <authorList>
            <person name="Liu B.-B."/>
        </authorList>
    </citation>
    <scope>NUCLEOTIDE SEQUENCE</scope>
    <source>
        <strain evidence="2">SYSU A121-1</strain>
    </source>
</reference>
<name>A0A8J8GN66_9EURY</name>
<comment type="caution">
    <text evidence="2">The sequence shown here is derived from an EMBL/GenBank/DDBJ whole genome shotgun (WGS) entry which is preliminary data.</text>
</comment>
<keyword evidence="1" id="KW-0472">Membrane</keyword>